<gene>
    <name evidence="2" type="ORF">FPE01S_02_08140</name>
</gene>
<accession>A0A0E9N1Q6</accession>
<comment type="caution">
    <text evidence="2">The sequence shown here is derived from an EMBL/GenBank/DDBJ whole genome shotgun (WGS) entry which is preliminary data.</text>
</comment>
<dbReference type="AlphaFoldDB" id="A0A0E9N1Q6"/>
<dbReference type="Pfam" id="PF05050">
    <property type="entry name" value="Methyltransf_21"/>
    <property type="match status" value="1"/>
</dbReference>
<dbReference type="EMBL" id="BBWV01000002">
    <property type="protein sequence ID" value="GAO43708.1"/>
    <property type="molecule type" value="Genomic_DNA"/>
</dbReference>
<reference evidence="2 3" key="1">
    <citation type="submission" date="2015-04" db="EMBL/GenBank/DDBJ databases">
        <title>Whole genome shotgun sequence of Flavihumibacter petaseus NBRC 106054.</title>
        <authorList>
            <person name="Miyazawa S."/>
            <person name="Hosoyama A."/>
            <person name="Hashimoto M."/>
            <person name="Noguchi M."/>
            <person name="Tsuchikane K."/>
            <person name="Ohji S."/>
            <person name="Yamazoe A."/>
            <person name="Ichikawa N."/>
            <person name="Kimura A."/>
            <person name="Fujita N."/>
        </authorList>
    </citation>
    <scope>NUCLEOTIDE SEQUENCE [LARGE SCALE GENOMIC DNA]</scope>
    <source>
        <strain evidence="2 3">NBRC 106054</strain>
    </source>
</reference>
<organism evidence="2 3">
    <name type="scientific">Flavihumibacter petaseus NBRC 106054</name>
    <dbReference type="NCBI Taxonomy" id="1220578"/>
    <lineage>
        <taxon>Bacteria</taxon>
        <taxon>Pseudomonadati</taxon>
        <taxon>Bacteroidota</taxon>
        <taxon>Chitinophagia</taxon>
        <taxon>Chitinophagales</taxon>
        <taxon>Chitinophagaceae</taxon>
        <taxon>Flavihumibacter</taxon>
    </lineage>
</organism>
<evidence type="ECO:0000313" key="3">
    <source>
        <dbReference type="Proteomes" id="UP000033121"/>
    </source>
</evidence>
<keyword evidence="2" id="KW-0489">Methyltransferase</keyword>
<protein>
    <submittedName>
        <fullName evidence="2">Putative methyltransferase</fullName>
    </submittedName>
</protein>
<name>A0A0E9N1Q6_9BACT</name>
<dbReference type="GO" id="GO:0008168">
    <property type="term" value="F:methyltransferase activity"/>
    <property type="evidence" value="ECO:0007669"/>
    <property type="project" value="UniProtKB-KW"/>
</dbReference>
<dbReference type="Proteomes" id="UP000033121">
    <property type="component" value="Unassembled WGS sequence"/>
</dbReference>
<dbReference type="Gene3D" id="3.40.50.150">
    <property type="entry name" value="Vaccinia Virus protein VP39"/>
    <property type="match status" value="1"/>
</dbReference>
<dbReference type="STRING" id="1220578.FPE01S_02_08140"/>
<keyword evidence="3" id="KW-1185">Reference proteome</keyword>
<dbReference type="InterPro" id="IPR052514">
    <property type="entry name" value="SAM-dependent_MTase"/>
</dbReference>
<dbReference type="PANTHER" id="PTHR34203">
    <property type="entry name" value="METHYLTRANSFERASE, FKBM FAMILY PROTEIN"/>
    <property type="match status" value="1"/>
</dbReference>
<evidence type="ECO:0000259" key="1">
    <source>
        <dbReference type="Pfam" id="PF05050"/>
    </source>
</evidence>
<dbReference type="RefSeq" id="WP_052955785.1">
    <property type="nucleotide sequence ID" value="NZ_BBWV01000002.1"/>
</dbReference>
<dbReference type="OrthoDB" id="9785375at2"/>
<sequence length="278" mass="31596">MPAIKLLGNLYTDLRQKIAGSFRNKYSPVGIRWSNLKRLRALPAAQENSFRFKGSLVHFRDSNELLHAIDEIYLQELYKSDITVDDPCIFDCGAHIGISVLYFASHFPKARIIAFEPDPANFRLLEKNIPAAVYPGIELRQEAVWKEDTTIQFSTGEGMSSKINTDTTSSRSIKAVRLRDLINQQVDLLKIDIEGAEYEVLKDIQPVLGQVERIFVEYHGSFGQNKELNHLLSILTDSGFQYYIKEANPSYPTPFARGTEKPVYDVQLNIFGFRDTNG</sequence>
<proteinExistence type="predicted"/>
<keyword evidence="2" id="KW-0808">Transferase</keyword>
<dbReference type="SUPFAM" id="SSF53335">
    <property type="entry name" value="S-adenosyl-L-methionine-dependent methyltransferases"/>
    <property type="match status" value="1"/>
</dbReference>
<dbReference type="PANTHER" id="PTHR34203:SF15">
    <property type="entry name" value="SLL1173 PROTEIN"/>
    <property type="match status" value="1"/>
</dbReference>
<dbReference type="GO" id="GO:0032259">
    <property type="term" value="P:methylation"/>
    <property type="evidence" value="ECO:0007669"/>
    <property type="project" value="UniProtKB-KW"/>
</dbReference>
<evidence type="ECO:0000313" key="2">
    <source>
        <dbReference type="EMBL" id="GAO43708.1"/>
    </source>
</evidence>
<feature type="domain" description="Methyltransferase FkbM" evidence="1">
    <location>
        <begin position="91"/>
        <end position="242"/>
    </location>
</feature>
<dbReference type="NCBIfam" id="TIGR01444">
    <property type="entry name" value="fkbM_fam"/>
    <property type="match status" value="1"/>
</dbReference>
<dbReference type="InterPro" id="IPR006342">
    <property type="entry name" value="FkbM_mtfrase"/>
</dbReference>
<dbReference type="InterPro" id="IPR029063">
    <property type="entry name" value="SAM-dependent_MTases_sf"/>
</dbReference>